<dbReference type="GO" id="GO:0008408">
    <property type="term" value="F:3'-5' exonuclease activity"/>
    <property type="evidence" value="ECO:0007669"/>
    <property type="project" value="UniProtKB-UniRule"/>
</dbReference>
<evidence type="ECO:0000256" key="12">
    <source>
        <dbReference type="ARBA" id="ARBA00049244"/>
    </source>
</evidence>
<evidence type="ECO:0000313" key="18">
    <source>
        <dbReference type="EMBL" id="ALE30283.1"/>
    </source>
</evidence>
<evidence type="ECO:0000256" key="10">
    <source>
        <dbReference type="ARBA" id="ARBA00023125"/>
    </source>
</evidence>
<proteinExistence type="inferred from homology"/>
<evidence type="ECO:0000256" key="6">
    <source>
        <dbReference type="ARBA" id="ARBA00022695"/>
    </source>
</evidence>
<evidence type="ECO:0000256" key="5">
    <source>
        <dbReference type="ARBA" id="ARBA00022679"/>
    </source>
</evidence>
<dbReference type="EC" id="2.7.7.7" evidence="13 14"/>
<dbReference type="InterPro" id="IPR012337">
    <property type="entry name" value="RNaseH-like_sf"/>
</dbReference>
<keyword evidence="8 13" id="KW-0239">DNA-directed DNA polymerase</keyword>
<evidence type="ECO:0000256" key="13">
    <source>
        <dbReference type="HAMAP-Rule" id="MF_04055"/>
    </source>
</evidence>
<evidence type="ECO:0000256" key="14">
    <source>
        <dbReference type="PIRNR" id="PIRNR000788"/>
    </source>
</evidence>
<name>A0A0M4MER6_9ADEN</name>
<feature type="region of interest" description="Disordered" evidence="16">
    <location>
        <begin position="1"/>
        <end position="81"/>
    </location>
</feature>
<dbReference type="PRINTS" id="PR00106">
    <property type="entry name" value="DNAPOLB"/>
</dbReference>
<evidence type="ECO:0000256" key="4">
    <source>
        <dbReference type="ARBA" id="ARBA00022562"/>
    </source>
</evidence>
<evidence type="ECO:0000256" key="16">
    <source>
        <dbReference type="SAM" id="MobiDB-lite"/>
    </source>
</evidence>
<evidence type="ECO:0000256" key="7">
    <source>
        <dbReference type="ARBA" id="ARBA00022705"/>
    </source>
</evidence>
<reference evidence="18 19" key="1">
    <citation type="journal article" date="2015" name="Arch. Virol.">
        <title>Taxonomy proposal for Old World monkey adenoviruses: characterisation of several non-human, non-ape primate adenovirus lineages.</title>
        <authorList>
            <person name="Panto L."/>
            <person name="Podgorski I.I."/>
            <person name="Janoska M."/>
            <person name="Marko O."/>
            <person name="Harrach B."/>
        </authorList>
    </citation>
    <scope>NUCLEOTIDE SEQUENCE [LARGE SCALE GENOMIC DNA]</scope>
    <source>
        <strain evidence="18">P-5</strain>
    </source>
</reference>
<accession>A0A0M4MER6</accession>
<dbReference type="KEGG" id="vg:26101468"/>
<dbReference type="RefSeq" id="YP_009174940.1">
    <property type="nucleotide sequence ID" value="NC_028113.1"/>
</dbReference>
<feature type="region of interest" description="Disordered" evidence="16">
    <location>
        <begin position="914"/>
        <end position="933"/>
    </location>
</feature>
<gene>
    <name evidence="13" type="primary">POL</name>
</gene>
<dbReference type="EMBL" id="KP329561">
    <property type="protein sequence ID" value="ALE30283.1"/>
    <property type="molecule type" value="Genomic_DNA"/>
</dbReference>
<comment type="similarity">
    <text evidence="3 13 14 15">Belongs to the DNA polymerase type-B family.</text>
</comment>
<dbReference type="SUPFAM" id="SSF53098">
    <property type="entry name" value="Ribonuclease H-like"/>
    <property type="match status" value="1"/>
</dbReference>
<sequence length="1201" mass="136329">MALVQAHGTRGLDAEEADPGPQPTRGRLRQRASRATPAAARAPRRRAAPRSPARTRTPSPPGSPPAAALLDPPLPTPPRRRQYRGTLVAPAAHGLCHAVEADSGQPVTVKYHLHLAGALTRLLEVNRKPRPAHLPLPAELDRLTPAQLGPLLRRLRPSSAEVWTCEARGLVSHQRIWPDPRAAPTAAEQPGQSQQDRGGREKQPELGLPLCFLVREGRVHLVQEVERVQRCEYCARFYKYQHECSARRRDFYFHHVHAQSSGWWQEISFFPIGSHPRTERLFVTYDVETYTWMGSFGKQLVPFMLVMHLHGDEQLVRQACALAHELCWDVWEARPATYYCLTPERLAVGRRFRQFRDRLQLLLARDLWDSFLLANPHLHQWARDEIGLDRPDDLTYDELKKAPKLCGAPRFLELYIVGHNINGFDEIVLAAQVIDHRSDVPGPFRVTRNFMPRAGKILFNDITFALPNPRSQKRLDFTLWEQGACDDTDFRHQFLKVMVRDTFALTHTSLRKAALAYALPVEKGCCPYRAVNEFYMLGAYRADAQGFPLPEYWQNRQEYLLNRELWEKKQEASYDLIRETLDYCALDVLVTAELVKKLQESYAAFVGEAVGLPRAAFNIFQRPTISSNSHAIFRQILYRAERPARTNLGHNLLAPSHEMYDYVRASIRGGRCYPTYIGVLEEPLYVYDICGMYASALTHPMPWGPPLNPLERAWAAQNWQRALNQPSVPIDYFDSHLLPGVFTIDADPPPEDQLDVLPPFCSRKGGRLCWTNERLRGEVATSVDLVTLHNRGWRVRLLPDERTTVFPQWRCLAREYVQLNIAAKERADRDKNQTLRSIAKLLSNALYGSFATKLDNKKIVFADQLDPALLKGIASGQVNIKSSSFVETDTLSADVMPAFERLYSPEQLAIVHSDAEDSDGDDGAAPFYRPPPPKEGHVTYTYKPITFLDAEDGDLCLHTVEKTDPLVDNDRYPSHVASFVLAWTRAFVSEWSEFLYAEDRGTPLEQRPLKSVYGDTDSLFVTEAGHRLMESRGKHRIKKHGGRLVFDPQEPQLTWLVECETVCAACGANAYAPESVFLAPKLYALKCLVCPRCGHVSKGKLRAKGHAAESLSYELMLRCYLADLQGEENARFSTSRLSLKRTLASAQPGAHPFTVTETTLTRTLRPWRDRTLAPLDAHRLVPYSESRPNPRNQEICWIEMP</sequence>
<evidence type="ECO:0000256" key="1">
    <source>
        <dbReference type="ARBA" id="ARBA00003123"/>
    </source>
</evidence>
<evidence type="ECO:0000256" key="15">
    <source>
        <dbReference type="RuleBase" id="RU000442"/>
    </source>
</evidence>
<dbReference type="GO" id="GO:0039693">
    <property type="term" value="P:viral DNA genome replication"/>
    <property type="evidence" value="ECO:0007669"/>
    <property type="project" value="UniProtKB-UniRule"/>
</dbReference>
<dbReference type="PIRSF" id="PIRSF000788">
    <property type="entry name" value="DPol_ADV"/>
    <property type="match status" value="1"/>
</dbReference>
<evidence type="ECO:0000259" key="17">
    <source>
        <dbReference type="Pfam" id="PF03175"/>
    </source>
</evidence>
<feature type="region of interest" description="Disordered" evidence="16">
    <location>
        <begin position="181"/>
        <end position="202"/>
    </location>
</feature>
<dbReference type="Proteomes" id="UP000132053">
    <property type="component" value="Segment"/>
</dbReference>
<dbReference type="GO" id="GO:0042025">
    <property type="term" value="C:host cell nucleus"/>
    <property type="evidence" value="ECO:0007669"/>
    <property type="project" value="UniProtKB-SubCell"/>
</dbReference>
<dbReference type="InterPro" id="IPR014382">
    <property type="entry name" value="DNA-dir_DNA_pol_B_adenovir"/>
</dbReference>
<comment type="subcellular location">
    <subcellularLocation>
        <location evidence="2 13">Host nucleus</location>
    </subcellularLocation>
</comment>
<dbReference type="InterPro" id="IPR004868">
    <property type="entry name" value="DNA-dir_DNA_pol_B_mt/vir"/>
</dbReference>
<comment type="function">
    <text evidence="1 13">Eukaryotic-type DNA polymerase involved in viral genomic replication. DNA synthesis is protein primed, and acts in a strand displacement replication. Assembles in complex with viral pTP, DBP, host NFIA and host POU2F1/OCT1 on viral origin of replication. The polymerase covalently transfers dCMP onto pTP, thereby initiating complementary strand synthesis.</text>
</comment>
<feature type="domain" description="DNA-directed DNA polymerase family B mitochondria/virus" evidence="17">
    <location>
        <begin position="447"/>
        <end position="925"/>
    </location>
</feature>
<dbReference type="GO" id="GO:0003887">
    <property type="term" value="F:DNA-directed DNA polymerase activity"/>
    <property type="evidence" value="ECO:0007669"/>
    <property type="project" value="UniProtKB-UniRule"/>
</dbReference>
<evidence type="ECO:0000256" key="9">
    <source>
        <dbReference type="ARBA" id="ARBA00023109"/>
    </source>
</evidence>
<keyword evidence="10 13" id="KW-0238">DNA-binding</keyword>
<keyword evidence="5 13" id="KW-0808">Transferase</keyword>
<evidence type="ECO:0000256" key="3">
    <source>
        <dbReference type="ARBA" id="ARBA00005755"/>
    </source>
</evidence>
<evidence type="ECO:0000313" key="19">
    <source>
        <dbReference type="Proteomes" id="UP000132053"/>
    </source>
</evidence>
<dbReference type="GO" id="GO:0003677">
    <property type="term" value="F:DNA binding"/>
    <property type="evidence" value="ECO:0007669"/>
    <property type="project" value="UniProtKB-UniRule"/>
</dbReference>
<dbReference type="HAMAP" id="MF_04055">
    <property type="entry name" value="ADV_DPOL"/>
    <property type="match status" value="1"/>
</dbReference>
<keyword evidence="9 13" id="KW-1194">Viral DNA replication</keyword>
<evidence type="ECO:0000256" key="11">
    <source>
        <dbReference type="ARBA" id="ARBA00046822"/>
    </source>
</evidence>
<dbReference type="GO" id="GO:0000166">
    <property type="term" value="F:nucleotide binding"/>
    <property type="evidence" value="ECO:0007669"/>
    <property type="project" value="UniProtKB-UniRule"/>
</dbReference>
<dbReference type="GO" id="GO:0006261">
    <property type="term" value="P:DNA-templated DNA replication"/>
    <property type="evidence" value="ECO:0007669"/>
    <property type="project" value="UniProtKB-UniRule"/>
</dbReference>
<dbReference type="InterPro" id="IPR043502">
    <property type="entry name" value="DNA/RNA_pol_sf"/>
</dbReference>
<dbReference type="SUPFAM" id="SSF56672">
    <property type="entry name" value="DNA/RNA polymerases"/>
    <property type="match status" value="1"/>
</dbReference>
<evidence type="ECO:0000256" key="2">
    <source>
        <dbReference type="ARBA" id="ARBA00004147"/>
    </source>
</evidence>
<keyword evidence="7 13" id="KW-0235">DNA replication</keyword>
<organism evidence="18 19">
    <name type="scientific">Simian adenovirus 8</name>
    <dbReference type="NCBI Taxonomy" id="413258"/>
    <lineage>
        <taxon>Viruses</taxon>
        <taxon>Varidnaviria</taxon>
        <taxon>Bamfordvirae</taxon>
        <taxon>Preplasmiviricota</taxon>
        <taxon>Polisuviricotina</taxon>
        <taxon>Pharingeaviricetes</taxon>
        <taxon>Rowavirales</taxon>
        <taxon>Adenoviridae</taxon>
        <taxon>Mastadenovirus</taxon>
        <taxon>Mastadenovirus longumcaudae</taxon>
        <taxon>Simian mastadenovirus B</taxon>
    </lineage>
</organism>
<keyword evidence="4 13" id="KW-1048">Host nucleus</keyword>
<comment type="subunit">
    <text evidence="11 13">Heterodimer with the terminal protein; this heterodimer binds to bp 9 to 18 of the genome. Forms a complex with viral pTP, DBP and hosts NFIA and POU2F1/OCT1 for initiation of replication.</text>
</comment>
<dbReference type="InterPro" id="IPR006172">
    <property type="entry name" value="DNA-dir_DNA_pol_B"/>
</dbReference>
<protein>
    <recommendedName>
        <fullName evidence="13 14">DNA polymerase</fullName>
        <ecNumber evidence="13 14">2.7.7.7</ecNumber>
    </recommendedName>
</protein>
<dbReference type="PROSITE" id="PS00116">
    <property type="entry name" value="DNA_POLYMERASE_B"/>
    <property type="match status" value="1"/>
</dbReference>
<dbReference type="InterPro" id="IPR017964">
    <property type="entry name" value="DNA-dir_DNA_pol_B_CS"/>
</dbReference>
<keyword evidence="6 13" id="KW-0548">Nucleotidyltransferase</keyword>
<evidence type="ECO:0000256" key="8">
    <source>
        <dbReference type="ARBA" id="ARBA00022932"/>
    </source>
</evidence>
<comment type="miscellaneous">
    <text evidence="13">This DNA polymerase requires a protein as a primer.</text>
</comment>
<dbReference type="Pfam" id="PF03175">
    <property type="entry name" value="DNA_pol_B_2"/>
    <property type="match status" value="1"/>
</dbReference>
<comment type="catalytic activity">
    <reaction evidence="12 13 14 15">
        <text>DNA(n) + a 2'-deoxyribonucleoside 5'-triphosphate = DNA(n+1) + diphosphate</text>
        <dbReference type="Rhea" id="RHEA:22508"/>
        <dbReference type="Rhea" id="RHEA-COMP:17339"/>
        <dbReference type="Rhea" id="RHEA-COMP:17340"/>
        <dbReference type="ChEBI" id="CHEBI:33019"/>
        <dbReference type="ChEBI" id="CHEBI:61560"/>
        <dbReference type="ChEBI" id="CHEBI:173112"/>
        <dbReference type="EC" id="2.7.7.7"/>
    </reaction>
</comment>
<dbReference type="SMART" id="SM00486">
    <property type="entry name" value="POLBc"/>
    <property type="match status" value="1"/>
</dbReference>